<dbReference type="RefSeq" id="XP_026287640.2">
    <property type="nucleotide sequence ID" value="XM_026431855.2"/>
</dbReference>
<proteinExistence type="predicted"/>
<dbReference type="AlphaFoldDB" id="A0A6J1T7I3"/>
<accession>A0A6J1T7I3</accession>
<reference evidence="3" key="1">
    <citation type="submission" date="2025-08" db="UniProtKB">
        <authorList>
            <consortium name="RefSeq"/>
        </authorList>
    </citation>
    <scope>IDENTIFICATION</scope>
    <source>
        <tissue evidence="3">Whole organism</tissue>
    </source>
</reference>
<evidence type="ECO:0000313" key="2">
    <source>
        <dbReference type="Proteomes" id="UP000504606"/>
    </source>
</evidence>
<protein>
    <submittedName>
        <fullName evidence="3">Uncharacterized protein LOC113212972</fullName>
    </submittedName>
</protein>
<name>A0A6J1T7I3_FRAOC</name>
<gene>
    <name evidence="3" type="primary">LOC113212972</name>
</gene>
<keyword evidence="1" id="KW-0732">Signal</keyword>
<dbReference type="GeneID" id="113212972"/>
<evidence type="ECO:0000313" key="3">
    <source>
        <dbReference type="RefSeq" id="XP_026287640.2"/>
    </source>
</evidence>
<keyword evidence="2" id="KW-1185">Reference proteome</keyword>
<feature type="chain" id="PRO_5039093531" evidence="1">
    <location>
        <begin position="27"/>
        <end position="199"/>
    </location>
</feature>
<dbReference type="KEGG" id="foc:113212972"/>
<dbReference type="Proteomes" id="UP000504606">
    <property type="component" value="Unplaced"/>
</dbReference>
<feature type="signal peptide" evidence="1">
    <location>
        <begin position="1"/>
        <end position="26"/>
    </location>
</feature>
<organism evidence="2 3">
    <name type="scientific">Frankliniella occidentalis</name>
    <name type="common">Western flower thrips</name>
    <name type="synonym">Euthrips occidentalis</name>
    <dbReference type="NCBI Taxonomy" id="133901"/>
    <lineage>
        <taxon>Eukaryota</taxon>
        <taxon>Metazoa</taxon>
        <taxon>Ecdysozoa</taxon>
        <taxon>Arthropoda</taxon>
        <taxon>Hexapoda</taxon>
        <taxon>Insecta</taxon>
        <taxon>Pterygota</taxon>
        <taxon>Neoptera</taxon>
        <taxon>Paraneoptera</taxon>
        <taxon>Thysanoptera</taxon>
        <taxon>Terebrantia</taxon>
        <taxon>Thripoidea</taxon>
        <taxon>Thripidae</taxon>
        <taxon>Frankliniella</taxon>
    </lineage>
</organism>
<evidence type="ECO:0000256" key="1">
    <source>
        <dbReference type="SAM" id="SignalP"/>
    </source>
</evidence>
<sequence length="199" mass="22427">MKTRNTGSSLASQLALLCLVFQEGSHRKVINSLIGPYIAYGERFYMCEPNGSLLPWTWYLRGSHFNPYKPKVLQLMTGNVTGVVPFDDRGWTKIVVDLRSNNQWKENAFVFNFNKRGPCSVCKEHVPSAFKQFLLKGEDEGACPRPPGVYEVNDTAVGWTFPSVPIIPYGTYRFRVTFGIAENLHGCWVADAKTVPKTN</sequence>